<comment type="caution">
    <text evidence="2">The sequence shown here is derived from an EMBL/GenBank/DDBJ whole genome shotgun (WGS) entry which is preliminary data.</text>
</comment>
<protein>
    <recommendedName>
        <fullName evidence="4">Secreted protein</fullName>
    </recommendedName>
</protein>
<proteinExistence type="predicted"/>
<reference evidence="2" key="1">
    <citation type="submission" date="2021-01" db="EMBL/GenBank/DDBJ databases">
        <title>Whole genome shotgun sequence of Actinoplanes siamensis NBRC 109076.</title>
        <authorList>
            <person name="Komaki H."/>
            <person name="Tamura T."/>
        </authorList>
    </citation>
    <scope>NUCLEOTIDE SEQUENCE</scope>
    <source>
        <strain evidence="2">NBRC 109076</strain>
    </source>
</reference>
<keyword evidence="3" id="KW-1185">Reference proteome</keyword>
<keyword evidence="1" id="KW-0732">Signal</keyword>
<organism evidence="2 3">
    <name type="scientific">Actinoplanes siamensis</name>
    <dbReference type="NCBI Taxonomy" id="1223317"/>
    <lineage>
        <taxon>Bacteria</taxon>
        <taxon>Bacillati</taxon>
        <taxon>Actinomycetota</taxon>
        <taxon>Actinomycetes</taxon>
        <taxon>Micromonosporales</taxon>
        <taxon>Micromonosporaceae</taxon>
        <taxon>Actinoplanes</taxon>
    </lineage>
</organism>
<evidence type="ECO:0008006" key="4">
    <source>
        <dbReference type="Google" id="ProtNLM"/>
    </source>
</evidence>
<evidence type="ECO:0000313" key="3">
    <source>
        <dbReference type="Proteomes" id="UP000629619"/>
    </source>
</evidence>
<accession>A0A919TJS9</accession>
<dbReference type="Proteomes" id="UP000629619">
    <property type="component" value="Unassembled WGS sequence"/>
</dbReference>
<dbReference type="RefSeq" id="WP_203679295.1">
    <property type="nucleotide sequence ID" value="NZ_BOMW01000023.1"/>
</dbReference>
<evidence type="ECO:0000313" key="2">
    <source>
        <dbReference type="EMBL" id="GIF04972.1"/>
    </source>
</evidence>
<evidence type="ECO:0000256" key="1">
    <source>
        <dbReference type="SAM" id="SignalP"/>
    </source>
</evidence>
<name>A0A919TJS9_9ACTN</name>
<feature type="chain" id="PRO_5037656706" description="Secreted protein" evidence="1">
    <location>
        <begin position="27"/>
        <end position="144"/>
    </location>
</feature>
<dbReference type="EMBL" id="BOMW01000023">
    <property type="protein sequence ID" value="GIF04972.1"/>
    <property type="molecule type" value="Genomic_DNA"/>
</dbReference>
<feature type="signal peptide" evidence="1">
    <location>
        <begin position="1"/>
        <end position="26"/>
    </location>
</feature>
<dbReference type="AlphaFoldDB" id="A0A919TJS9"/>
<gene>
    <name evidence="2" type="ORF">Asi03nite_25100</name>
</gene>
<sequence>MKKLTSIVTAAAATGMALFVPAAAHASTTAPHCTAVRPTSDFYAGGRIATTPITDDNARCRTISVSGIRDVADPADNCQTFLVALLSADGRDPTYTEPVQACSPTPGVRTVLATGVPTGTQYRVLYQVDYIDPQPQQVRFTVWH</sequence>